<dbReference type="Proteomes" id="UP000281985">
    <property type="component" value="Unassembled WGS sequence"/>
</dbReference>
<reference evidence="2 3" key="1">
    <citation type="submission" date="2018-10" db="EMBL/GenBank/DDBJ databases">
        <title>Dokdonia luteus sp. nov., isolated from sea water.</title>
        <authorList>
            <person name="Zhou L.Y."/>
            <person name="Du Z.J."/>
        </authorList>
    </citation>
    <scope>NUCLEOTIDE SEQUENCE [LARGE SCALE GENOMIC DNA]</scope>
    <source>
        <strain evidence="2 3">SH27</strain>
    </source>
</reference>
<sequence>MELIFIIAIVFFACVVIALHLAAMKMYGKSISKKERKNGMFYHWNWLLLIGGLSTALLIGVLKWTGILGLV</sequence>
<evidence type="ECO:0000313" key="2">
    <source>
        <dbReference type="EMBL" id="RMB59157.1"/>
    </source>
</evidence>
<dbReference type="EMBL" id="REFV01000007">
    <property type="protein sequence ID" value="RMB59157.1"/>
    <property type="molecule type" value="Genomic_DNA"/>
</dbReference>
<keyword evidence="1" id="KW-0472">Membrane</keyword>
<feature type="transmembrane region" description="Helical" evidence="1">
    <location>
        <begin position="6"/>
        <end position="23"/>
    </location>
</feature>
<accession>A0A3M0G523</accession>
<organism evidence="2 3">
    <name type="scientific">Dokdonia sinensis</name>
    <dbReference type="NCBI Taxonomy" id="2479847"/>
    <lineage>
        <taxon>Bacteria</taxon>
        <taxon>Pseudomonadati</taxon>
        <taxon>Bacteroidota</taxon>
        <taxon>Flavobacteriia</taxon>
        <taxon>Flavobacteriales</taxon>
        <taxon>Flavobacteriaceae</taxon>
        <taxon>Dokdonia</taxon>
    </lineage>
</organism>
<name>A0A3M0G523_9FLAO</name>
<dbReference type="AlphaFoldDB" id="A0A3M0G523"/>
<comment type="caution">
    <text evidence="2">The sequence shown here is derived from an EMBL/GenBank/DDBJ whole genome shotgun (WGS) entry which is preliminary data.</text>
</comment>
<evidence type="ECO:0000256" key="1">
    <source>
        <dbReference type="SAM" id="Phobius"/>
    </source>
</evidence>
<dbReference type="RefSeq" id="WP_121917325.1">
    <property type="nucleotide sequence ID" value="NZ_REFV01000007.1"/>
</dbReference>
<keyword evidence="3" id="KW-1185">Reference proteome</keyword>
<proteinExistence type="predicted"/>
<keyword evidence="1" id="KW-1133">Transmembrane helix</keyword>
<feature type="transmembrane region" description="Helical" evidence="1">
    <location>
        <begin position="44"/>
        <end position="65"/>
    </location>
</feature>
<evidence type="ECO:0000313" key="3">
    <source>
        <dbReference type="Proteomes" id="UP000281985"/>
    </source>
</evidence>
<keyword evidence="1" id="KW-0812">Transmembrane</keyword>
<gene>
    <name evidence="2" type="ORF">EAX61_08850</name>
</gene>
<protein>
    <submittedName>
        <fullName evidence="2">Uncharacterized protein</fullName>
    </submittedName>
</protein>